<protein>
    <submittedName>
        <fullName evidence="3">Uncharacterized protein</fullName>
    </submittedName>
</protein>
<gene>
    <name evidence="3" type="ORF">LMG32879_000660</name>
</gene>
<comment type="caution">
    <text evidence="3">The sequence shown here is derived from an EMBL/GenBank/DDBJ whole genome shotgun (WGS) entry which is preliminary data.</text>
</comment>
<keyword evidence="2" id="KW-0732">Signal</keyword>
<evidence type="ECO:0000256" key="1">
    <source>
        <dbReference type="SAM" id="MobiDB-lite"/>
    </source>
</evidence>
<keyword evidence="4" id="KW-1185">Reference proteome</keyword>
<feature type="region of interest" description="Disordered" evidence="1">
    <location>
        <begin position="26"/>
        <end position="45"/>
    </location>
</feature>
<organism evidence="3 4">
    <name type="scientific">Brytella acorum</name>
    <dbReference type="NCBI Taxonomy" id="2959299"/>
    <lineage>
        <taxon>Bacteria</taxon>
        <taxon>Pseudomonadati</taxon>
        <taxon>Pseudomonadota</taxon>
        <taxon>Alphaproteobacteria</taxon>
        <taxon>Acetobacterales</taxon>
        <taxon>Acetobacteraceae</taxon>
        <taxon>Brytella</taxon>
    </lineage>
</organism>
<feature type="signal peptide" evidence="2">
    <location>
        <begin position="1"/>
        <end position="30"/>
    </location>
</feature>
<dbReference type="AlphaFoldDB" id="A0AA35UUU0"/>
<evidence type="ECO:0000313" key="3">
    <source>
        <dbReference type="EMBL" id="CAI9119834.1"/>
    </source>
</evidence>
<evidence type="ECO:0000313" key="4">
    <source>
        <dbReference type="Proteomes" id="UP001176960"/>
    </source>
</evidence>
<dbReference type="EMBL" id="CATKSH010000003">
    <property type="protein sequence ID" value="CAI9119834.1"/>
    <property type="molecule type" value="Genomic_DNA"/>
</dbReference>
<accession>A0AA35UUU0</accession>
<evidence type="ECO:0000256" key="2">
    <source>
        <dbReference type="SAM" id="SignalP"/>
    </source>
</evidence>
<proteinExistence type="predicted"/>
<name>A0AA35UUU0_9PROT</name>
<feature type="chain" id="PRO_5041420675" evidence="2">
    <location>
        <begin position="31"/>
        <end position="123"/>
    </location>
</feature>
<sequence>MRVGIVTNTRLAILCMGLGMSFASASSAQAQGGDDDGPKGPSLHDLARSTTLRKAHADYSRYRYCPPGDKIIEQPDAGRLLFRTPDGQPDGYAERRGSAIVYYDRTGKAIRVQPFDEEVPERQ</sequence>
<reference evidence="3" key="1">
    <citation type="submission" date="2023-03" db="EMBL/GenBank/DDBJ databases">
        <authorList>
            <person name="Cleenwerck I."/>
        </authorList>
    </citation>
    <scope>NUCLEOTIDE SEQUENCE</scope>
    <source>
        <strain evidence="3">LMG 32879</strain>
    </source>
</reference>
<dbReference type="Proteomes" id="UP001176960">
    <property type="component" value="Unassembled WGS sequence"/>
</dbReference>